<dbReference type="InterPro" id="IPR050811">
    <property type="entry name" value="Phosphate_ABC_transporter"/>
</dbReference>
<sequence>MSQKNDTTILVLALLITVGLAGGGVWWFTGLKNRASDPRGTDSNSQTTPAQGYNQNSPSSNFSPVKTFAQIQNVPQALVSYGGSTSWSPIRQEVDALIQVVWPDFKLRYTQHPTKPPGSTTGIEMLLNDQLAFVQSSRSIKDTEYEQAQQKGFTLKQIPVAIDGIAIAVNPTLNIPGLTVTQLKQIYTGKITNWNEVGGSNLAIVAYSRRPEDSGSVEFFIDNILNGEKFADNVSFIPTTTEALRLVANNLGAIYYGSAPQVVPQCQIKSIAIANQEAEFIPPYQEPWVSREECPTKRNQLNQAAFQSGAYPITRRLFIIVKQNGQIDQQAGEAYAQLLLSDQGQDLIEKAGFVRIR</sequence>
<dbReference type="SUPFAM" id="SSF53850">
    <property type="entry name" value="Periplasmic binding protein-like II"/>
    <property type="match status" value="1"/>
</dbReference>
<protein>
    <submittedName>
        <fullName evidence="4">PstS family phosphate ABC transporter substrate-binding protein</fullName>
    </submittedName>
</protein>
<evidence type="ECO:0000256" key="1">
    <source>
        <dbReference type="ARBA" id="ARBA00022729"/>
    </source>
</evidence>
<dbReference type="Pfam" id="PF12849">
    <property type="entry name" value="PBP_like_2"/>
    <property type="match status" value="1"/>
</dbReference>
<accession>A0AAU8JFL7</accession>
<dbReference type="PANTHER" id="PTHR30570:SF1">
    <property type="entry name" value="PHOSPHATE-BINDING PROTEIN PSTS"/>
    <property type="match status" value="1"/>
</dbReference>
<evidence type="ECO:0000256" key="2">
    <source>
        <dbReference type="SAM" id="MobiDB-lite"/>
    </source>
</evidence>
<dbReference type="RefSeq" id="WP_354635516.1">
    <property type="nucleotide sequence ID" value="NZ_CP159837.1"/>
</dbReference>
<dbReference type="CDD" id="cd13566">
    <property type="entry name" value="PBP2_phosphate"/>
    <property type="match status" value="1"/>
</dbReference>
<reference evidence="4" key="1">
    <citation type="submission" date="2024-07" db="EMBL/GenBank/DDBJ databases">
        <authorList>
            <person name="Kim Y.J."/>
            <person name="Jeong J.Y."/>
        </authorList>
    </citation>
    <scope>NUCLEOTIDE SEQUENCE</scope>
    <source>
        <strain evidence="4">GIHE-MW2</strain>
    </source>
</reference>
<dbReference type="Gene3D" id="3.40.190.10">
    <property type="entry name" value="Periplasmic binding protein-like II"/>
    <property type="match status" value="2"/>
</dbReference>
<dbReference type="EMBL" id="CP159837">
    <property type="protein sequence ID" value="XCM37512.1"/>
    <property type="molecule type" value="Genomic_DNA"/>
</dbReference>
<feature type="region of interest" description="Disordered" evidence="2">
    <location>
        <begin position="36"/>
        <end position="60"/>
    </location>
</feature>
<feature type="domain" description="PBP" evidence="3">
    <location>
        <begin position="78"/>
        <end position="342"/>
    </location>
</feature>
<dbReference type="AlphaFoldDB" id="A0AAU8JFL7"/>
<evidence type="ECO:0000313" key="4">
    <source>
        <dbReference type="EMBL" id="XCM37512.1"/>
    </source>
</evidence>
<dbReference type="PANTHER" id="PTHR30570">
    <property type="entry name" value="PERIPLASMIC PHOSPHATE BINDING COMPONENT OF PHOSPHATE ABC TRANSPORTER"/>
    <property type="match status" value="1"/>
</dbReference>
<feature type="compositionally biased region" description="Polar residues" evidence="2">
    <location>
        <begin position="41"/>
        <end position="60"/>
    </location>
</feature>
<gene>
    <name evidence="4" type="ORF">ABWT76_000277</name>
</gene>
<name>A0AAU8JFL7_9CYAN</name>
<proteinExistence type="predicted"/>
<organism evidence="4">
    <name type="scientific">Planktothricoides raciborskii GIHE-MW2</name>
    <dbReference type="NCBI Taxonomy" id="2792601"/>
    <lineage>
        <taxon>Bacteria</taxon>
        <taxon>Bacillati</taxon>
        <taxon>Cyanobacteriota</taxon>
        <taxon>Cyanophyceae</taxon>
        <taxon>Oscillatoriophycideae</taxon>
        <taxon>Oscillatoriales</taxon>
        <taxon>Oscillatoriaceae</taxon>
        <taxon>Planktothricoides</taxon>
    </lineage>
</organism>
<evidence type="ECO:0000259" key="3">
    <source>
        <dbReference type="Pfam" id="PF12849"/>
    </source>
</evidence>
<keyword evidence="1" id="KW-0732">Signal</keyword>
<dbReference type="InterPro" id="IPR024370">
    <property type="entry name" value="PBP_domain"/>
</dbReference>